<gene>
    <name evidence="9" type="ORF">HDU87_003232</name>
</gene>
<keyword evidence="5" id="KW-0175">Coiled coil</keyword>
<feature type="domain" description="RING-type" evidence="7">
    <location>
        <begin position="22"/>
        <end position="60"/>
    </location>
</feature>
<evidence type="ECO:0000256" key="6">
    <source>
        <dbReference type="SAM" id="MobiDB-lite"/>
    </source>
</evidence>
<comment type="caution">
    <text evidence="9">The sequence shown here is derived from an EMBL/GenBank/DDBJ whole genome shotgun (WGS) entry which is preliminary data.</text>
</comment>
<evidence type="ECO:0000256" key="5">
    <source>
        <dbReference type="SAM" id="Coils"/>
    </source>
</evidence>
<reference evidence="9" key="1">
    <citation type="submission" date="2020-05" db="EMBL/GenBank/DDBJ databases">
        <title>Phylogenomic resolution of chytrid fungi.</title>
        <authorList>
            <person name="Stajich J.E."/>
            <person name="Amses K."/>
            <person name="Simmons R."/>
            <person name="Seto K."/>
            <person name="Myers J."/>
            <person name="Bonds A."/>
            <person name="Quandt C.A."/>
            <person name="Barry K."/>
            <person name="Liu P."/>
            <person name="Grigoriev I."/>
            <person name="Longcore J.E."/>
            <person name="James T.Y."/>
        </authorList>
    </citation>
    <scope>NUCLEOTIDE SEQUENCE</scope>
    <source>
        <strain evidence="9">JEL0379</strain>
    </source>
</reference>
<sequence>MRPPPRATEYEYVDTVNLNLLCCICYCPFIDPVSSPCGHTFCRLCASAALSSAQTCPVDRAPLSLAQLQPAARVITSMVEELQVPRGALEVHVEECGHGLVTCEVCQSAVKNKDIEAHATECPGSTVTCPDCREPILRSGFSEHASICQEATMSCPHISHGCPWEGKRRLFYSDHKSSCPFEAIKGFFILNDQKMDALTRLNMTLKSEISDLRTEIAILRDAPPVPVPAAFLPPIVEETADRMGQLLLDTDLLRGELMNINAGFSALEMRQDVALLNETARLREEMHSVRALCQAVQSQLLNFALDRRKETSSNITSSVLTSTFNALAGSSGDSGNTTGNASPPLSAKKGSAARPVVPGRSDSSTGTKL</sequence>
<feature type="region of interest" description="Disordered" evidence="6">
    <location>
        <begin position="329"/>
        <end position="369"/>
    </location>
</feature>
<dbReference type="AlphaFoldDB" id="A0AAD5TL57"/>
<feature type="compositionally biased region" description="Low complexity" evidence="6">
    <location>
        <begin position="329"/>
        <end position="342"/>
    </location>
</feature>
<feature type="coiled-coil region" evidence="5">
    <location>
        <begin position="195"/>
        <end position="222"/>
    </location>
</feature>
<evidence type="ECO:0000256" key="1">
    <source>
        <dbReference type="ARBA" id="ARBA00022723"/>
    </source>
</evidence>
<evidence type="ECO:0000256" key="2">
    <source>
        <dbReference type="ARBA" id="ARBA00022771"/>
    </source>
</evidence>
<dbReference type="Gene3D" id="3.30.40.10">
    <property type="entry name" value="Zinc/RING finger domain, C3HC4 (zinc finger)"/>
    <property type="match status" value="3"/>
</dbReference>
<organism evidence="9 10">
    <name type="scientific">Geranomyces variabilis</name>
    <dbReference type="NCBI Taxonomy" id="109894"/>
    <lineage>
        <taxon>Eukaryota</taxon>
        <taxon>Fungi</taxon>
        <taxon>Fungi incertae sedis</taxon>
        <taxon>Chytridiomycota</taxon>
        <taxon>Chytridiomycota incertae sedis</taxon>
        <taxon>Chytridiomycetes</taxon>
        <taxon>Spizellomycetales</taxon>
        <taxon>Powellomycetaceae</taxon>
        <taxon>Geranomyces</taxon>
    </lineage>
</organism>
<protein>
    <submittedName>
        <fullName evidence="9">Uncharacterized protein</fullName>
    </submittedName>
</protein>
<dbReference type="Pfam" id="PF13445">
    <property type="entry name" value="zf-RING_UBOX"/>
    <property type="match status" value="1"/>
</dbReference>
<name>A0AAD5TL57_9FUNG</name>
<dbReference type="SMART" id="SM00184">
    <property type="entry name" value="RING"/>
    <property type="match status" value="1"/>
</dbReference>
<keyword evidence="2 4" id="KW-0863">Zinc-finger</keyword>
<dbReference type="SUPFAM" id="SSF57850">
    <property type="entry name" value="RING/U-box"/>
    <property type="match status" value="1"/>
</dbReference>
<dbReference type="Pfam" id="PF02176">
    <property type="entry name" value="zf-TRAF"/>
    <property type="match status" value="1"/>
</dbReference>
<dbReference type="PANTHER" id="PTHR10131:SF94">
    <property type="entry name" value="TNF RECEPTOR-ASSOCIATED FACTOR 4"/>
    <property type="match status" value="1"/>
</dbReference>
<evidence type="ECO:0000256" key="4">
    <source>
        <dbReference type="PROSITE-ProRule" id="PRU00207"/>
    </source>
</evidence>
<dbReference type="InterPro" id="IPR001293">
    <property type="entry name" value="Znf_TRAF"/>
</dbReference>
<feature type="domain" description="TRAF-type" evidence="8">
    <location>
        <begin position="117"/>
        <end position="162"/>
    </location>
</feature>
<dbReference type="PROSITE" id="PS50089">
    <property type="entry name" value="ZF_RING_2"/>
    <property type="match status" value="1"/>
</dbReference>
<keyword evidence="10" id="KW-1185">Reference proteome</keyword>
<evidence type="ECO:0000256" key="3">
    <source>
        <dbReference type="ARBA" id="ARBA00022833"/>
    </source>
</evidence>
<dbReference type="PANTHER" id="PTHR10131">
    <property type="entry name" value="TNF RECEPTOR ASSOCIATED FACTOR"/>
    <property type="match status" value="1"/>
</dbReference>
<dbReference type="SUPFAM" id="SSF49599">
    <property type="entry name" value="TRAF domain-like"/>
    <property type="match status" value="1"/>
</dbReference>
<dbReference type="InterPro" id="IPR027370">
    <property type="entry name" value="Znf-RING_euk"/>
</dbReference>
<evidence type="ECO:0000313" key="10">
    <source>
        <dbReference type="Proteomes" id="UP001212152"/>
    </source>
</evidence>
<evidence type="ECO:0000259" key="8">
    <source>
        <dbReference type="PROSITE" id="PS50145"/>
    </source>
</evidence>
<keyword evidence="1 4" id="KW-0479">Metal-binding</keyword>
<dbReference type="InterPro" id="IPR001841">
    <property type="entry name" value="Znf_RING"/>
</dbReference>
<dbReference type="Proteomes" id="UP001212152">
    <property type="component" value="Unassembled WGS sequence"/>
</dbReference>
<dbReference type="GO" id="GO:0008270">
    <property type="term" value="F:zinc ion binding"/>
    <property type="evidence" value="ECO:0007669"/>
    <property type="project" value="UniProtKB-KW"/>
</dbReference>
<dbReference type="PROSITE" id="PS00518">
    <property type="entry name" value="ZF_RING_1"/>
    <property type="match status" value="1"/>
</dbReference>
<evidence type="ECO:0000259" key="7">
    <source>
        <dbReference type="PROSITE" id="PS50089"/>
    </source>
</evidence>
<dbReference type="EMBL" id="JADGJQ010000023">
    <property type="protein sequence ID" value="KAJ3178963.1"/>
    <property type="molecule type" value="Genomic_DNA"/>
</dbReference>
<proteinExistence type="predicted"/>
<dbReference type="InterPro" id="IPR017907">
    <property type="entry name" value="Znf_RING_CS"/>
</dbReference>
<accession>A0AAD5TL57</accession>
<evidence type="ECO:0000313" key="9">
    <source>
        <dbReference type="EMBL" id="KAJ3178963.1"/>
    </source>
</evidence>
<keyword evidence="3 4" id="KW-0862">Zinc</keyword>
<feature type="zinc finger region" description="TRAF-type" evidence="4">
    <location>
        <begin position="117"/>
        <end position="162"/>
    </location>
</feature>
<dbReference type="PROSITE" id="PS50145">
    <property type="entry name" value="ZF_TRAF"/>
    <property type="match status" value="1"/>
</dbReference>
<dbReference type="InterPro" id="IPR013083">
    <property type="entry name" value="Znf_RING/FYVE/PHD"/>
</dbReference>